<proteinExistence type="predicted"/>
<evidence type="ECO:0000313" key="3">
    <source>
        <dbReference type="Proteomes" id="UP000694892"/>
    </source>
</evidence>
<gene>
    <name evidence="2" type="ORF">XELAEV_18014354mg</name>
</gene>
<keyword evidence="1" id="KW-1133">Transmembrane helix</keyword>
<evidence type="ECO:0000313" key="2">
    <source>
        <dbReference type="EMBL" id="OCT91303.1"/>
    </source>
</evidence>
<protein>
    <submittedName>
        <fullName evidence="2">Uncharacterized protein</fullName>
    </submittedName>
</protein>
<feature type="non-terminal residue" evidence="2">
    <location>
        <position position="1"/>
    </location>
</feature>
<keyword evidence="1" id="KW-0472">Membrane</keyword>
<dbReference type="AlphaFoldDB" id="A0A974DGM7"/>
<keyword evidence="1" id="KW-0812">Transmembrane</keyword>
<organism evidence="2 3">
    <name type="scientific">Xenopus laevis</name>
    <name type="common">African clawed frog</name>
    <dbReference type="NCBI Taxonomy" id="8355"/>
    <lineage>
        <taxon>Eukaryota</taxon>
        <taxon>Metazoa</taxon>
        <taxon>Chordata</taxon>
        <taxon>Craniata</taxon>
        <taxon>Vertebrata</taxon>
        <taxon>Euteleostomi</taxon>
        <taxon>Amphibia</taxon>
        <taxon>Batrachia</taxon>
        <taxon>Anura</taxon>
        <taxon>Pipoidea</taxon>
        <taxon>Pipidae</taxon>
        <taxon>Xenopodinae</taxon>
        <taxon>Xenopus</taxon>
        <taxon>Xenopus</taxon>
    </lineage>
</organism>
<reference evidence="3" key="1">
    <citation type="journal article" date="2016" name="Nature">
        <title>Genome evolution in the allotetraploid frog Xenopus laevis.</title>
        <authorList>
            <person name="Session A.M."/>
            <person name="Uno Y."/>
            <person name="Kwon T."/>
            <person name="Chapman J.A."/>
            <person name="Toyoda A."/>
            <person name="Takahashi S."/>
            <person name="Fukui A."/>
            <person name="Hikosaka A."/>
            <person name="Suzuki A."/>
            <person name="Kondo M."/>
            <person name="van Heeringen S.J."/>
            <person name="Quigley I."/>
            <person name="Heinz S."/>
            <person name="Ogino H."/>
            <person name="Ochi H."/>
            <person name="Hellsten U."/>
            <person name="Lyons J.B."/>
            <person name="Simakov O."/>
            <person name="Putnam N."/>
            <person name="Stites J."/>
            <person name="Kuroki Y."/>
            <person name="Tanaka T."/>
            <person name="Michiue T."/>
            <person name="Watanabe M."/>
            <person name="Bogdanovic O."/>
            <person name="Lister R."/>
            <person name="Georgiou G."/>
            <person name="Paranjpe S.S."/>
            <person name="van Kruijsbergen I."/>
            <person name="Shu S."/>
            <person name="Carlson J."/>
            <person name="Kinoshita T."/>
            <person name="Ohta Y."/>
            <person name="Mawaribuchi S."/>
            <person name="Jenkins J."/>
            <person name="Grimwood J."/>
            <person name="Schmutz J."/>
            <person name="Mitros T."/>
            <person name="Mozaffari S.V."/>
            <person name="Suzuki Y."/>
            <person name="Haramoto Y."/>
            <person name="Yamamoto T.S."/>
            <person name="Takagi C."/>
            <person name="Heald R."/>
            <person name="Miller K."/>
            <person name="Haudenschild C."/>
            <person name="Kitzman J."/>
            <person name="Nakayama T."/>
            <person name="Izutsu Y."/>
            <person name="Robert J."/>
            <person name="Fortriede J."/>
            <person name="Burns K."/>
            <person name="Lotay V."/>
            <person name="Karimi K."/>
            <person name="Yasuoka Y."/>
            <person name="Dichmann D.S."/>
            <person name="Flajnik M.F."/>
            <person name="Houston D.W."/>
            <person name="Shendure J."/>
            <person name="DuPasquier L."/>
            <person name="Vize P.D."/>
            <person name="Zorn A.M."/>
            <person name="Ito M."/>
            <person name="Marcotte E.M."/>
            <person name="Wallingford J.B."/>
            <person name="Ito Y."/>
            <person name="Asashima M."/>
            <person name="Ueno N."/>
            <person name="Matsuda Y."/>
            <person name="Veenstra G.J."/>
            <person name="Fujiyama A."/>
            <person name="Harland R.M."/>
            <person name="Taira M."/>
            <person name="Rokhsar D.S."/>
        </authorList>
    </citation>
    <scope>NUCLEOTIDE SEQUENCE [LARGE SCALE GENOMIC DNA]</scope>
    <source>
        <strain evidence="3">J</strain>
    </source>
</reference>
<dbReference type="Proteomes" id="UP000694892">
    <property type="component" value="Chromosome 2S"/>
</dbReference>
<evidence type="ECO:0000256" key="1">
    <source>
        <dbReference type="SAM" id="Phobius"/>
    </source>
</evidence>
<dbReference type="EMBL" id="CM004469">
    <property type="protein sequence ID" value="OCT91303.1"/>
    <property type="molecule type" value="Genomic_DNA"/>
</dbReference>
<name>A0A974DGM7_XENLA</name>
<accession>A0A974DGM7</accession>
<feature type="transmembrane region" description="Helical" evidence="1">
    <location>
        <begin position="14"/>
        <end position="39"/>
    </location>
</feature>
<sequence>SIIGVKSSLCQPEIIVRILGFGGGGAYGFIYEICIMLVFHWRKRKGHEEKGDIPAMQGLFRVYLVILPIPRKRKQ</sequence>